<evidence type="ECO:0000256" key="3">
    <source>
        <dbReference type="PIRSR" id="PIRSR603782-2"/>
    </source>
</evidence>
<gene>
    <name evidence="4" type="ORF">H4075_07190</name>
</gene>
<evidence type="ECO:0000256" key="2">
    <source>
        <dbReference type="PIRSR" id="PIRSR603782-1"/>
    </source>
</evidence>
<dbReference type="EMBL" id="CP060007">
    <property type="protein sequence ID" value="QNA45963.1"/>
    <property type="molecule type" value="Genomic_DNA"/>
</dbReference>
<comment type="similarity">
    <text evidence="1">Belongs to the SCO1/2 family.</text>
</comment>
<dbReference type="PANTHER" id="PTHR12151:SF25">
    <property type="entry name" value="LINALOOL DEHYDRATASE_ISOMERASE DOMAIN-CONTAINING PROTEIN"/>
    <property type="match status" value="1"/>
</dbReference>
<protein>
    <submittedName>
        <fullName evidence="4">SCO family protein</fullName>
    </submittedName>
</protein>
<name>A0A7G5XKG0_9BACT</name>
<dbReference type="PANTHER" id="PTHR12151">
    <property type="entry name" value="ELECTRON TRANSPORT PROTIN SCO1/SENC FAMILY MEMBER"/>
    <property type="match status" value="1"/>
</dbReference>
<sequence length="217" mass="24980">MYQTVFLKISLYVLIVCSLACSPKQPKEQLPYYNSPDFTPVFLAAGEDVTKTIPHTIDSFSFTNQLGNNITEQTVDEKIHVANFIFTRCASICPVMTKHMKMVEKEYATDNNLVILSYSVTPWIDSVNRLKEFAEQNKITSSNWHLLTGNKAEIYNLARRSYFAEEDLGFTKDSSEFLHTEHVLLIDKTKRIRGIYNGTLQLEIEQLIKDIKVLRDE</sequence>
<dbReference type="Gene3D" id="3.40.30.10">
    <property type="entry name" value="Glutaredoxin"/>
    <property type="match status" value="1"/>
</dbReference>
<dbReference type="GO" id="GO:0046872">
    <property type="term" value="F:metal ion binding"/>
    <property type="evidence" value="ECO:0007669"/>
    <property type="project" value="UniProtKB-KW"/>
</dbReference>
<dbReference type="SUPFAM" id="SSF52833">
    <property type="entry name" value="Thioredoxin-like"/>
    <property type="match status" value="1"/>
</dbReference>
<dbReference type="CDD" id="cd02968">
    <property type="entry name" value="SCO"/>
    <property type="match status" value="1"/>
</dbReference>
<organism evidence="4 5">
    <name type="scientific">Lacibacter sediminis</name>
    <dbReference type="NCBI Taxonomy" id="2760713"/>
    <lineage>
        <taxon>Bacteria</taxon>
        <taxon>Pseudomonadati</taxon>
        <taxon>Bacteroidota</taxon>
        <taxon>Chitinophagia</taxon>
        <taxon>Chitinophagales</taxon>
        <taxon>Chitinophagaceae</taxon>
        <taxon>Lacibacter</taxon>
    </lineage>
</organism>
<dbReference type="InterPro" id="IPR036249">
    <property type="entry name" value="Thioredoxin-like_sf"/>
</dbReference>
<feature type="disulfide bond" description="Redox-active" evidence="3">
    <location>
        <begin position="89"/>
        <end position="93"/>
    </location>
</feature>
<evidence type="ECO:0000313" key="4">
    <source>
        <dbReference type="EMBL" id="QNA45963.1"/>
    </source>
</evidence>
<feature type="binding site" evidence="2">
    <location>
        <position position="179"/>
    </location>
    <ligand>
        <name>Cu cation</name>
        <dbReference type="ChEBI" id="CHEBI:23378"/>
    </ligand>
</feature>
<evidence type="ECO:0000256" key="1">
    <source>
        <dbReference type="ARBA" id="ARBA00010996"/>
    </source>
</evidence>
<dbReference type="Proteomes" id="UP000515344">
    <property type="component" value="Chromosome"/>
</dbReference>
<dbReference type="InterPro" id="IPR003782">
    <property type="entry name" value="SCO1/SenC"/>
</dbReference>
<keyword evidence="3" id="KW-1015">Disulfide bond</keyword>
<dbReference type="Pfam" id="PF02630">
    <property type="entry name" value="SCO1-SenC"/>
    <property type="match status" value="1"/>
</dbReference>
<keyword evidence="5" id="KW-1185">Reference proteome</keyword>
<dbReference type="RefSeq" id="WP_182805475.1">
    <property type="nucleotide sequence ID" value="NZ_CP060007.1"/>
</dbReference>
<accession>A0A7G5XKG0</accession>
<feature type="binding site" evidence="2">
    <location>
        <position position="89"/>
    </location>
    <ligand>
        <name>Cu cation</name>
        <dbReference type="ChEBI" id="CHEBI:23378"/>
    </ligand>
</feature>
<keyword evidence="2" id="KW-0186">Copper</keyword>
<reference evidence="5" key="1">
    <citation type="submission" date="2020-08" db="EMBL/GenBank/DDBJ databases">
        <title>Lacibacter sp. S13-6-6 genome sequencing.</title>
        <authorList>
            <person name="Jin L."/>
        </authorList>
    </citation>
    <scope>NUCLEOTIDE SEQUENCE [LARGE SCALE GENOMIC DNA]</scope>
    <source>
        <strain evidence="5">S13-6-6</strain>
    </source>
</reference>
<proteinExistence type="inferred from homology"/>
<dbReference type="KEGG" id="lacs:H4075_07190"/>
<evidence type="ECO:0000313" key="5">
    <source>
        <dbReference type="Proteomes" id="UP000515344"/>
    </source>
</evidence>
<keyword evidence="2" id="KW-0479">Metal-binding</keyword>
<dbReference type="AlphaFoldDB" id="A0A7G5XKG0"/>
<feature type="binding site" evidence="2">
    <location>
        <position position="93"/>
    </location>
    <ligand>
        <name>Cu cation</name>
        <dbReference type="ChEBI" id="CHEBI:23378"/>
    </ligand>
</feature>